<reference evidence="3" key="1">
    <citation type="submission" date="2022-01" db="EMBL/GenBank/DDBJ databases">
        <title>Lysobacter chinensis sp. nov., a bacterium isolated from cow dung compost.</title>
        <authorList>
            <person name="Liu Y."/>
        </authorList>
    </citation>
    <scope>NUCLEOTIDE SEQUENCE</scope>
    <source>
        <strain evidence="3">TLK-CK17</strain>
    </source>
</reference>
<dbReference type="Pfam" id="PF18456">
    <property type="entry name" value="CmlA_N"/>
    <property type="match status" value="1"/>
</dbReference>
<dbReference type="InterPro" id="IPR001279">
    <property type="entry name" value="Metallo-B-lactamas"/>
</dbReference>
<protein>
    <submittedName>
        <fullName evidence="3">MBL fold metallo-hydrolase</fullName>
    </submittedName>
</protein>
<feature type="domain" description="Metallo-beta-lactamase" evidence="1">
    <location>
        <begin position="270"/>
        <end position="427"/>
    </location>
</feature>
<dbReference type="InterPro" id="IPR050114">
    <property type="entry name" value="UPF0173_UPF0282_UlaG_hydrolase"/>
</dbReference>
<dbReference type="InterPro" id="IPR036866">
    <property type="entry name" value="RibonucZ/Hydroxyglut_hydro"/>
</dbReference>
<evidence type="ECO:0000313" key="4">
    <source>
        <dbReference type="Proteomes" id="UP001430796"/>
    </source>
</evidence>
<dbReference type="RefSeq" id="WP_237054859.1">
    <property type="nucleotide sequence ID" value="NZ_JAKJPO010000005.1"/>
</dbReference>
<dbReference type="PANTHER" id="PTHR43546:SF3">
    <property type="entry name" value="UPF0173 METAL-DEPENDENT HYDROLASE MJ1163"/>
    <property type="match status" value="1"/>
</dbReference>
<dbReference type="Proteomes" id="UP001430796">
    <property type="component" value="Unassembled WGS sequence"/>
</dbReference>
<evidence type="ECO:0000313" key="3">
    <source>
        <dbReference type="EMBL" id="MCF7222342.1"/>
    </source>
</evidence>
<feature type="domain" description="Diiron non-heme beta-hydroxylase N-terminal" evidence="2">
    <location>
        <begin position="7"/>
        <end position="239"/>
    </location>
</feature>
<reference evidence="3" key="2">
    <citation type="submission" date="2022-01" db="EMBL/GenBank/DDBJ databases">
        <authorList>
            <person name="Zhou L.Y."/>
        </authorList>
    </citation>
    <scope>NUCLEOTIDE SEQUENCE</scope>
    <source>
        <strain evidence="3">TLK-CK17</strain>
    </source>
</reference>
<dbReference type="PANTHER" id="PTHR43546">
    <property type="entry name" value="UPF0173 METAL-DEPENDENT HYDROLASE MJ1163-RELATED"/>
    <property type="match status" value="1"/>
</dbReference>
<evidence type="ECO:0000259" key="2">
    <source>
        <dbReference type="Pfam" id="PF18456"/>
    </source>
</evidence>
<dbReference type="InterPro" id="IPR041141">
    <property type="entry name" value="CmlA_N"/>
</dbReference>
<comment type="caution">
    <text evidence="3">The sequence shown here is derived from an EMBL/GenBank/DDBJ whole genome shotgun (WGS) entry which is preliminary data.</text>
</comment>
<dbReference type="EMBL" id="JAKJPO010000005">
    <property type="protein sequence ID" value="MCF7222342.1"/>
    <property type="molecule type" value="Genomic_DNA"/>
</dbReference>
<evidence type="ECO:0000259" key="1">
    <source>
        <dbReference type="Pfam" id="PF12706"/>
    </source>
</evidence>
<gene>
    <name evidence="3" type="ORF">L3V18_11170</name>
</gene>
<dbReference type="SUPFAM" id="SSF56281">
    <property type="entry name" value="Metallo-hydrolase/oxidoreductase"/>
    <property type="match status" value="1"/>
</dbReference>
<name>A0ABS9HVF5_9GAMM</name>
<dbReference type="Gene3D" id="3.60.15.10">
    <property type="entry name" value="Ribonuclease Z/Hydroxyacylglutathione hydrolase-like"/>
    <property type="match status" value="1"/>
</dbReference>
<dbReference type="Pfam" id="PF12706">
    <property type="entry name" value="Lactamase_B_2"/>
    <property type="match status" value="1"/>
</dbReference>
<organism evidence="3 4">
    <name type="scientific">Marilutibacter chinensis</name>
    <dbReference type="NCBI Taxonomy" id="2912247"/>
    <lineage>
        <taxon>Bacteria</taxon>
        <taxon>Pseudomonadati</taxon>
        <taxon>Pseudomonadota</taxon>
        <taxon>Gammaproteobacteria</taxon>
        <taxon>Lysobacterales</taxon>
        <taxon>Lysobacteraceae</taxon>
        <taxon>Marilutibacter</taxon>
    </lineage>
</organism>
<keyword evidence="4" id="KW-1185">Reference proteome</keyword>
<accession>A0ABS9HVF5</accession>
<proteinExistence type="predicted"/>
<sequence length="532" mass="60515">MPSNLYYLKESVYFEPLILRWYAWPYLLPPMSAAMNLTGRSLRLMKSFVANSRLHLAASQNPDLAGGDFVNCSEDQVDAVRALIDEMQTEHKDYVELRKAIVQLNDMLDKCEGMSLETLYDSVPEPLRGLVELVYDMSHSASFRMIEGLIYESSLYKPQVQSVSLGLLGGRLKERPFVLSSPRLPDENHLHLKVPFADPLIDRLFATRTRPVTREQIDAMFADVHREGGLSIDDLFTTEAPRITRKPLSDGLRVSYLGHAGLLLETAKTSILVDPVIAVRDEAHGDRVVSFSELPETIDYICVTHTHMDHVCIETLLQLRHKTRKVLVPKNGGGSIVDPSIKLMLQRIGFDVVEFEDMETLRCEDGLIRAIPFLGEHADLNIRSKTAWYFEFAGKKVFSGADSSSLDERMYKRIHQIIGDIDLLFIGMECVGAPMSWLYGALFTKPIPRDVNESRRFNGSDCASAQKIVDIFNPSEVYIYALGMEPWFKYFMGVDYDDDARQITESGRLLDICREKQVRAERLYAKQIWELN</sequence>